<gene>
    <name evidence="3" type="ORF">HBA18_09080</name>
</gene>
<feature type="domain" description="Glycosyltransferase subfamily 4-like N-terminal" evidence="2">
    <location>
        <begin position="14"/>
        <end position="164"/>
    </location>
</feature>
<protein>
    <submittedName>
        <fullName evidence="3">Glycosyltransferase</fullName>
    </submittedName>
</protein>
<dbReference type="RefSeq" id="WP_167314631.1">
    <property type="nucleotide sequence ID" value="NZ_CP050266.1"/>
</dbReference>
<dbReference type="EMBL" id="CP050266">
    <property type="protein sequence ID" value="QIR06504.1"/>
    <property type="molecule type" value="Genomic_DNA"/>
</dbReference>
<accession>A0ABX6K694</accession>
<organism evidence="3 4">
    <name type="scientific">Salinivibrio costicola</name>
    <name type="common">Vibrio costicola</name>
    <dbReference type="NCBI Taxonomy" id="51367"/>
    <lineage>
        <taxon>Bacteria</taxon>
        <taxon>Pseudomonadati</taxon>
        <taxon>Pseudomonadota</taxon>
        <taxon>Gammaproteobacteria</taxon>
        <taxon>Vibrionales</taxon>
        <taxon>Vibrionaceae</taxon>
        <taxon>Salinivibrio</taxon>
    </lineage>
</organism>
<proteinExistence type="predicted"/>
<evidence type="ECO:0000259" key="2">
    <source>
        <dbReference type="Pfam" id="PF13439"/>
    </source>
</evidence>
<name>A0ABX6K694_SALCS</name>
<evidence type="ECO:0000259" key="1">
    <source>
        <dbReference type="Pfam" id="PF00534"/>
    </source>
</evidence>
<dbReference type="Proteomes" id="UP000501408">
    <property type="component" value="Chromosome 1"/>
</dbReference>
<dbReference type="InterPro" id="IPR001296">
    <property type="entry name" value="Glyco_trans_1"/>
</dbReference>
<evidence type="ECO:0000313" key="3">
    <source>
        <dbReference type="EMBL" id="QIR06504.1"/>
    </source>
</evidence>
<keyword evidence="4" id="KW-1185">Reference proteome</keyword>
<reference evidence="3 4" key="1">
    <citation type="submission" date="2020-03" db="EMBL/GenBank/DDBJ databases">
        <title>Genome mining reveals the biosynthetic pathways of PHA and ectoines of the halophilic strain Salinivibrio costicola M318 isolated from fermented shrimp paste.</title>
        <authorList>
            <person name="Doan T.V."/>
            <person name="Tran L.T."/>
            <person name="Trieu T.A."/>
            <person name="Nguyen Q.V."/>
            <person name="Quach T.N."/>
            <person name="Phi T.Q."/>
            <person name="Kumar S."/>
        </authorList>
    </citation>
    <scope>NUCLEOTIDE SEQUENCE [LARGE SCALE GENOMIC DNA]</scope>
    <source>
        <strain evidence="3 4">M318</strain>
    </source>
</reference>
<feature type="domain" description="Glycosyl transferase family 1" evidence="1">
    <location>
        <begin position="236"/>
        <end position="340"/>
    </location>
</feature>
<dbReference type="PANTHER" id="PTHR46401:SF8">
    <property type="entry name" value="BLL6006 PROTEIN"/>
    <property type="match status" value="1"/>
</dbReference>
<sequence length="363" mass="41478">MNSVLLFIDHFGSGGAQRQIVLIANGLSQRGIDVHLVNYYPHLNHYRSNIYNSVKIHDFSKKGKVGLSVIIKLRKLLKTQSFKSALVFLDTPALYLEIANLLLWNKISIVYSERSSLKLRPNGFFSFLKRNLHRFCGHITSNSISQTNILKKMYKNVSYIPNIIPNEILDEANNIKFKFDSKNITVVSHTRPFKNFTCVANALIIYWKKYNEFPPKIDWYGEIYPSVELDDSIILLKENGLEQHLVFHGATRKVYDVLKNTYFLIHPSKFESSANSVTEALSTGTPVLLGDIDEHSMLLECADVGYSFDVEDANSLAILLHKVSHMSIEHYEGLASQAREYANNNYREKAILDSYISLLMEDC</sequence>
<dbReference type="SUPFAM" id="SSF53756">
    <property type="entry name" value="UDP-Glycosyltransferase/glycogen phosphorylase"/>
    <property type="match status" value="1"/>
</dbReference>
<dbReference type="Pfam" id="PF00534">
    <property type="entry name" value="Glycos_transf_1"/>
    <property type="match status" value="1"/>
</dbReference>
<dbReference type="InterPro" id="IPR028098">
    <property type="entry name" value="Glyco_trans_4-like_N"/>
</dbReference>
<dbReference type="PANTHER" id="PTHR46401">
    <property type="entry name" value="GLYCOSYLTRANSFERASE WBBK-RELATED"/>
    <property type="match status" value="1"/>
</dbReference>
<dbReference type="Pfam" id="PF13439">
    <property type="entry name" value="Glyco_transf_4"/>
    <property type="match status" value="1"/>
</dbReference>
<dbReference type="Gene3D" id="3.40.50.2000">
    <property type="entry name" value="Glycogen Phosphorylase B"/>
    <property type="match status" value="2"/>
</dbReference>
<evidence type="ECO:0000313" key="4">
    <source>
        <dbReference type="Proteomes" id="UP000501408"/>
    </source>
</evidence>